<evidence type="ECO:0000313" key="3">
    <source>
        <dbReference type="Proteomes" id="UP000502502"/>
    </source>
</evidence>
<dbReference type="InterPro" id="IPR025514">
    <property type="entry name" value="DUF4402"/>
</dbReference>
<dbReference type="KEGG" id="ssin:G7078_01210"/>
<dbReference type="RefSeq" id="WP_166092173.1">
    <property type="nucleotide sequence ID" value="NZ_CP049871.1"/>
</dbReference>
<feature type="chain" id="PRO_5026251691" evidence="1">
    <location>
        <begin position="23"/>
        <end position="170"/>
    </location>
</feature>
<keyword evidence="3" id="KW-1185">Reference proteome</keyword>
<accession>A0A6G7ZKT5</accession>
<reference evidence="2 3" key="1">
    <citation type="submission" date="2020-03" db="EMBL/GenBank/DDBJ databases">
        <title>Sphingomonas sp. nov., isolated from fish.</title>
        <authorList>
            <person name="Hyun D.-W."/>
            <person name="Bae J.-W."/>
        </authorList>
    </citation>
    <scope>NUCLEOTIDE SEQUENCE [LARGE SCALE GENOMIC DNA]</scope>
    <source>
        <strain evidence="2 3">HDW15C</strain>
    </source>
</reference>
<sequence length="170" mass="16707">MKKLVLAGAFAALALTATGANAAPVSATTNATGKVRILTPLKLESTQNFDLGTIVLSGPSGFSTSVGLNQAGALTCDTTKVTCSGTTSVAKYKINGTPGAVVTVTAPNVSLSNGSATLTLTLDAPASVTLTSAATTLAGEVFSIGGSIPVTSATADGVYTGNFNISADYQ</sequence>
<dbReference type="Pfam" id="PF14352">
    <property type="entry name" value="DUF4402"/>
    <property type="match status" value="1"/>
</dbReference>
<dbReference type="Proteomes" id="UP000502502">
    <property type="component" value="Chromosome"/>
</dbReference>
<evidence type="ECO:0000313" key="2">
    <source>
        <dbReference type="EMBL" id="QIL01542.1"/>
    </source>
</evidence>
<evidence type="ECO:0000256" key="1">
    <source>
        <dbReference type="SAM" id="SignalP"/>
    </source>
</evidence>
<feature type="signal peptide" evidence="1">
    <location>
        <begin position="1"/>
        <end position="22"/>
    </location>
</feature>
<organism evidence="2 3">
    <name type="scientific">Sphingomonas sinipercae</name>
    <dbReference type="NCBI Taxonomy" id="2714944"/>
    <lineage>
        <taxon>Bacteria</taxon>
        <taxon>Pseudomonadati</taxon>
        <taxon>Pseudomonadota</taxon>
        <taxon>Alphaproteobacteria</taxon>
        <taxon>Sphingomonadales</taxon>
        <taxon>Sphingomonadaceae</taxon>
        <taxon>Sphingomonas</taxon>
    </lineage>
</organism>
<dbReference type="EMBL" id="CP049871">
    <property type="protein sequence ID" value="QIL01542.1"/>
    <property type="molecule type" value="Genomic_DNA"/>
</dbReference>
<protein>
    <submittedName>
        <fullName evidence="2">DUF4402 domain-containing protein</fullName>
    </submittedName>
</protein>
<gene>
    <name evidence="2" type="ORF">G7078_01210</name>
</gene>
<proteinExistence type="predicted"/>
<keyword evidence="1" id="KW-0732">Signal</keyword>
<dbReference type="AlphaFoldDB" id="A0A6G7ZKT5"/>
<name>A0A6G7ZKT5_9SPHN</name>